<proteinExistence type="predicted"/>
<evidence type="ECO:0000313" key="1">
    <source>
        <dbReference type="EMBL" id="EEF25165.1"/>
    </source>
</evidence>
<protein>
    <submittedName>
        <fullName evidence="1">Uncharacterized protein</fullName>
    </submittedName>
</protein>
<reference evidence="2" key="1">
    <citation type="journal article" date="2010" name="Nat. Biotechnol.">
        <title>Draft genome sequence of the oilseed species Ricinus communis.</title>
        <authorList>
            <person name="Chan A.P."/>
            <person name="Crabtree J."/>
            <person name="Zhao Q."/>
            <person name="Lorenzi H."/>
            <person name="Orvis J."/>
            <person name="Puiu D."/>
            <person name="Melake-Berhan A."/>
            <person name="Jones K.M."/>
            <person name="Redman J."/>
            <person name="Chen G."/>
            <person name="Cahoon E.B."/>
            <person name="Gedil M."/>
            <person name="Stanke M."/>
            <person name="Haas B.J."/>
            <person name="Wortman J.R."/>
            <person name="Fraser-Liggett C.M."/>
            <person name="Ravel J."/>
            <person name="Rabinowicz P.D."/>
        </authorList>
    </citation>
    <scope>NUCLEOTIDE SEQUENCE [LARGE SCALE GENOMIC DNA]</scope>
    <source>
        <strain evidence="2">cv. Hale</strain>
    </source>
</reference>
<dbReference type="Proteomes" id="UP000008311">
    <property type="component" value="Unassembled WGS sequence"/>
</dbReference>
<keyword evidence="2" id="KW-1185">Reference proteome</keyword>
<gene>
    <name evidence="1" type="ORF">RCOM_1881240</name>
</gene>
<name>B9TG50_RICCO</name>
<evidence type="ECO:0000313" key="2">
    <source>
        <dbReference type="Proteomes" id="UP000008311"/>
    </source>
</evidence>
<dbReference type="EMBL" id="EQ980352">
    <property type="protein sequence ID" value="EEF25165.1"/>
    <property type="molecule type" value="Genomic_DNA"/>
</dbReference>
<dbReference type="InParanoid" id="B9TG50"/>
<sequence length="300" mass="31189">MGCGRIPRRLHHAEAAADRLDAALAIRAVEVAGIGLALQDGQCALVDRQLLADQDAVEAVQFLGVLRQVEQGEPDCLVAVRAVFVHPLLHAAFIVSIAEDGQVLMAVAGEGGHFGNDGGFFADQVGHAFRGGFGQQCLLCAGLLIVDGVVRIRSGLAGADQRLDGIEQAAGDFFRIHLECAVGDSGLDLGDLLGVEAAAVADLGFQRLVGGRQAHAVRRGCRSGGAVAGLRARARLCLGLFGSASGGGFQGVINVHGSIPCRVRGLSPRLSLRLSAIFPQTLVFGEAISVLPPFFFDSAR</sequence>
<accession>B9TG50</accession>
<dbReference type="AlphaFoldDB" id="B9TG50"/>
<organism evidence="1 2">
    <name type="scientific">Ricinus communis</name>
    <name type="common">Castor bean</name>
    <dbReference type="NCBI Taxonomy" id="3988"/>
    <lineage>
        <taxon>Eukaryota</taxon>
        <taxon>Viridiplantae</taxon>
        <taxon>Streptophyta</taxon>
        <taxon>Embryophyta</taxon>
        <taxon>Tracheophyta</taxon>
        <taxon>Spermatophyta</taxon>
        <taxon>Magnoliopsida</taxon>
        <taxon>eudicotyledons</taxon>
        <taxon>Gunneridae</taxon>
        <taxon>Pentapetalae</taxon>
        <taxon>rosids</taxon>
        <taxon>fabids</taxon>
        <taxon>Malpighiales</taxon>
        <taxon>Euphorbiaceae</taxon>
        <taxon>Acalyphoideae</taxon>
        <taxon>Acalypheae</taxon>
        <taxon>Ricinus</taxon>
    </lineage>
</organism>